<reference evidence="16 17" key="1">
    <citation type="journal article" date="2023" name="ISME J.">
        <title>Cultivation and genomic characterization of novel and ubiquitous marine nitrite-oxidizing bacteria from the Nitrospirales.</title>
        <authorList>
            <person name="Mueller A.J."/>
            <person name="Daebeler A."/>
            <person name="Herbold C.W."/>
            <person name="Kirkegaard R.H."/>
            <person name="Daims H."/>
        </authorList>
    </citation>
    <scope>NUCLEOTIDE SEQUENCE [LARGE SCALE GENOMIC DNA]</scope>
    <source>
        <strain evidence="16 17">EB</strain>
    </source>
</reference>
<dbReference type="InterPro" id="IPR027387">
    <property type="entry name" value="Cytb/b6-like_sf"/>
</dbReference>
<evidence type="ECO:0000256" key="5">
    <source>
        <dbReference type="ARBA" id="ARBA00022692"/>
    </source>
</evidence>
<keyword evidence="10 12" id="KW-0472">Membrane</keyword>
<evidence type="ECO:0000256" key="3">
    <source>
        <dbReference type="ARBA" id="ARBA00022617"/>
    </source>
</evidence>
<evidence type="ECO:0000256" key="11">
    <source>
        <dbReference type="PROSITE-ProRule" id="PRU00433"/>
    </source>
</evidence>
<dbReference type="SUPFAM" id="SSF46626">
    <property type="entry name" value="Cytochrome c"/>
    <property type="match status" value="1"/>
</dbReference>
<protein>
    <submittedName>
        <fullName evidence="16">Cytochrome b N-terminal domain-containing protein</fullName>
    </submittedName>
</protein>
<dbReference type="PANTHER" id="PTHR19271:SF16">
    <property type="entry name" value="CYTOCHROME B"/>
    <property type="match status" value="1"/>
</dbReference>
<feature type="domain" description="Cytochrome b/b6 C-terminal region profile" evidence="14">
    <location>
        <begin position="218"/>
        <end position="343"/>
    </location>
</feature>
<sequence>MGRRIFRWLDERLNLGPVKIALLNEPIPGGASWIYVFGSITLFFFLLQMVTGMFLAIYYSPSTEHAYMSVRYIMDEVAFGSFIRGLHHWGASAMMVVIGLHMLQVFLYGAYKRPRELMWIVGVVLLILTLAFGFSGYLLPWDQRAYWATQVGINIVGTIPLVGDSLVRIIRGGQNLGAMTLNRFYALHTLFLPWLVMALVALHLFVLRRVGPAGPWDEVRAARLQEPFWPKQVAMDAVAIGLAFLIVVAFAIGSPAPLADPANPSDTSFMPLPEWYFLFYYQLLKYLEGPWEIVGTLVLPILFFAALFLLPWLDRRRERRPFSRSVVMSAGAGFLVLVFTLLTISIWEVASLPKIDPSVHRGKVLYQELDCAGCHRIHGEGEAFAPDLSYVGDYRDRDWLIRHFKDPQAVVPDSDMPEYGLNEQELNDLTNYMLVLKR</sequence>
<dbReference type="InterPro" id="IPR036909">
    <property type="entry name" value="Cyt_c-like_dom_sf"/>
</dbReference>
<feature type="transmembrane region" description="Helical" evidence="12">
    <location>
        <begin position="184"/>
        <end position="206"/>
    </location>
</feature>
<evidence type="ECO:0000259" key="15">
    <source>
        <dbReference type="PROSITE" id="PS51007"/>
    </source>
</evidence>
<evidence type="ECO:0000256" key="4">
    <source>
        <dbReference type="ARBA" id="ARBA00022660"/>
    </source>
</evidence>
<evidence type="ECO:0000256" key="1">
    <source>
        <dbReference type="ARBA" id="ARBA00004141"/>
    </source>
</evidence>
<evidence type="ECO:0000313" key="16">
    <source>
        <dbReference type="EMBL" id="MDT7040756.1"/>
    </source>
</evidence>
<evidence type="ECO:0000256" key="8">
    <source>
        <dbReference type="ARBA" id="ARBA00022989"/>
    </source>
</evidence>
<dbReference type="PROSITE" id="PS51007">
    <property type="entry name" value="CYTC"/>
    <property type="match status" value="1"/>
</dbReference>
<evidence type="ECO:0000256" key="2">
    <source>
        <dbReference type="ARBA" id="ARBA00022448"/>
    </source>
</evidence>
<keyword evidence="2" id="KW-0813">Transport</keyword>
<feature type="domain" description="Cytochrome b/b6 N-terminal region profile" evidence="13">
    <location>
        <begin position="5"/>
        <end position="216"/>
    </location>
</feature>
<evidence type="ECO:0000256" key="9">
    <source>
        <dbReference type="ARBA" id="ARBA00023004"/>
    </source>
</evidence>
<dbReference type="RefSeq" id="WP_313831114.1">
    <property type="nucleotide sequence ID" value="NZ_JAQOUE010000001.1"/>
</dbReference>
<dbReference type="SUPFAM" id="SSF81342">
    <property type="entry name" value="Transmembrane di-heme cytochromes"/>
    <property type="match status" value="1"/>
</dbReference>
<dbReference type="Gene3D" id="1.10.760.10">
    <property type="entry name" value="Cytochrome c-like domain"/>
    <property type="match status" value="1"/>
</dbReference>
<evidence type="ECO:0000259" key="13">
    <source>
        <dbReference type="PROSITE" id="PS51002"/>
    </source>
</evidence>
<dbReference type="EMBL" id="JAQOUE010000001">
    <property type="protein sequence ID" value="MDT7040756.1"/>
    <property type="molecule type" value="Genomic_DNA"/>
</dbReference>
<dbReference type="Proteomes" id="UP001250932">
    <property type="component" value="Unassembled WGS sequence"/>
</dbReference>
<dbReference type="InterPro" id="IPR009056">
    <property type="entry name" value="Cyt_c-like_dom"/>
</dbReference>
<comment type="caution">
    <text evidence="16">The sequence shown here is derived from an EMBL/GenBank/DDBJ whole genome shotgun (WGS) entry which is preliminary data.</text>
</comment>
<feature type="transmembrane region" description="Helical" evidence="12">
    <location>
        <begin position="33"/>
        <end position="59"/>
    </location>
</feature>
<keyword evidence="3 11" id="KW-0349">Heme</keyword>
<feature type="transmembrane region" description="Helical" evidence="12">
    <location>
        <begin position="237"/>
        <end position="256"/>
    </location>
</feature>
<organism evidence="16 17">
    <name type="scientific">Candidatus Nitronereus thalassa</name>
    <dbReference type="NCBI Taxonomy" id="3020898"/>
    <lineage>
        <taxon>Bacteria</taxon>
        <taxon>Pseudomonadati</taxon>
        <taxon>Nitrospirota</taxon>
        <taxon>Nitrospiria</taxon>
        <taxon>Nitrospirales</taxon>
        <taxon>Nitrospiraceae</taxon>
        <taxon>Candidatus Nitronereus</taxon>
    </lineage>
</organism>
<dbReference type="Pfam" id="PF00034">
    <property type="entry name" value="Cytochrom_C"/>
    <property type="match status" value="1"/>
</dbReference>
<gene>
    <name evidence="16" type="ORF">PPG34_00235</name>
</gene>
<feature type="transmembrane region" description="Helical" evidence="12">
    <location>
        <begin position="293"/>
        <end position="313"/>
    </location>
</feature>
<dbReference type="PROSITE" id="PS51002">
    <property type="entry name" value="CYTB_NTER"/>
    <property type="match status" value="1"/>
</dbReference>
<feature type="domain" description="Cytochrome c" evidence="15">
    <location>
        <begin position="357"/>
        <end position="437"/>
    </location>
</feature>
<dbReference type="Pfam" id="PF00032">
    <property type="entry name" value="Cytochrom_B_C"/>
    <property type="match status" value="1"/>
</dbReference>
<evidence type="ECO:0000313" key="17">
    <source>
        <dbReference type="Proteomes" id="UP001250932"/>
    </source>
</evidence>
<evidence type="ECO:0000256" key="12">
    <source>
        <dbReference type="SAM" id="Phobius"/>
    </source>
</evidence>
<evidence type="ECO:0000256" key="6">
    <source>
        <dbReference type="ARBA" id="ARBA00022723"/>
    </source>
</evidence>
<evidence type="ECO:0000256" key="10">
    <source>
        <dbReference type="ARBA" id="ARBA00023136"/>
    </source>
</evidence>
<dbReference type="InterPro" id="IPR016174">
    <property type="entry name" value="Di-haem_cyt_TM"/>
</dbReference>
<feature type="transmembrane region" description="Helical" evidence="12">
    <location>
        <begin position="117"/>
        <end position="139"/>
    </location>
</feature>
<evidence type="ECO:0000256" key="7">
    <source>
        <dbReference type="ARBA" id="ARBA00022982"/>
    </source>
</evidence>
<keyword evidence="9 11" id="KW-0408">Iron</keyword>
<comment type="subcellular location">
    <subcellularLocation>
        <location evidence="1">Membrane</location>
        <topology evidence="1">Multi-pass membrane protein</topology>
    </subcellularLocation>
</comment>
<evidence type="ECO:0000259" key="14">
    <source>
        <dbReference type="PROSITE" id="PS51003"/>
    </source>
</evidence>
<feature type="transmembrane region" description="Helical" evidence="12">
    <location>
        <begin position="89"/>
        <end position="110"/>
    </location>
</feature>
<dbReference type="Gene3D" id="1.20.810.10">
    <property type="entry name" value="Cytochrome Bc1 Complex, Chain C"/>
    <property type="match status" value="1"/>
</dbReference>
<dbReference type="InterPro" id="IPR048259">
    <property type="entry name" value="Cytochrome_b_N_euk/bac"/>
</dbReference>
<keyword evidence="7" id="KW-0249">Electron transport</keyword>
<name>A0ABU3K302_9BACT</name>
<keyword evidence="8 12" id="KW-1133">Transmembrane helix</keyword>
<proteinExistence type="predicted"/>
<keyword evidence="5 12" id="KW-0812">Transmembrane</keyword>
<dbReference type="PROSITE" id="PS51003">
    <property type="entry name" value="CYTB_CTER"/>
    <property type="match status" value="1"/>
</dbReference>
<keyword evidence="6 11" id="KW-0479">Metal-binding</keyword>
<dbReference type="InterPro" id="IPR036150">
    <property type="entry name" value="Cyt_b/b6_C_sf"/>
</dbReference>
<keyword evidence="4" id="KW-0679">Respiratory chain</keyword>
<dbReference type="InterPro" id="IPR005798">
    <property type="entry name" value="Cyt_b/b6_C"/>
</dbReference>
<dbReference type="CDD" id="cd00284">
    <property type="entry name" value="Cytochrome_b_N"/>
    <property type="match status" value="1"/>
</dbReference>
<accession>A0ABU3K302</accession>
<dbReference type="Pfam" id="PF00033">
    <property type="entry name" value="Cytochrome_B"/>
    <property type="match status" value="1"/>
</dbReference>
<dbReference type="PANTHER" id="PTHR19271">
    <property type="entry name" value="CYTOCHROME B"/>
    <property type="match status" value="1"/>
</dbReference>
<dbReference type="InterPro" id="IPR005797">
    <property type="entry name" value="Cyt_b/b6_N"/>
</dbReference>
<keyword evidence="17" id="KW-1185">Reference proteome</keyword>
<dbReference type="SUPFAM" id="SSF81648">
    <property type="entry name" value="a domain/subunit of cytochrome bc1 complex (Ubiquinol-cytochrome c reductase)"/>
    <property type="match status" value="1"/>
</dbReference>
<feature type="transmembrane region" description="Helical" evidence="12">
    <location>
        <begin position="325"/>
        <end position="347"/>
    </location>
</feature>